<gene>
    <name evidence="4" type="ORF">H8E41_11095</name>
</gene>
<dbReference type="AlphaFoldDB" id="A0A8J6TG68"/>
<dbReference type="SMART" id="SM00091">
    <property type="entry name" value="PAS"/>
    <property type="match status" value="1"/>
</dbReference>
<protein>
    <submittedName>
        <fullName evidence="4">PAS domain S-box protein</fullName>
    </submittedName>
</protein>
<dbReference type="CDD" id="cd00130">
    <property type="entry name" value="PAS"/>
    <property type="match status" value="1"/>
</dbReference>
<evidence type="ECO:0000256" key="1">
    <source>
        <dbReference type="SAM" id="Phobius"/>
    </source>
</evidence>
<comment type="caution">
    <text evidence="4">The sequence shown here is derived from an EMBL/GenBank/DDBJ whole genome shotgun (WGS) entry which is preliminary data.</text>
</comment>
<feature type="transmembrane region" description="Helical" evidence="1">
    <location>
        <begin position="12"/>
        <end position="32"/>
    </location>
</feature>
<dbReference type="InterPro" id="IPR052020">
    <property type="entry name" value="Cyclic_di-GMP/3'3'-cGAMP_PDE"/>
</dbReference>
<dbReference type="SUPFAM" id="SSF109604">
    <property type="entry name" value="HD-domain/PDEase-like"/>
    <property type="match status" value="1"/>
</dbReference>
<dbReference type="CDD" id="cd00077">
    <property type="entry name" value="HDc"/>
    <property type="match status" value="1"/>
</dbReference>
<dbReference type="PROSITE" id="PS51832">
    <property type="entry name" value="HD_GYP"/>
    <property type="match status" value="1"/>
</dbReference>
<dbReference type="InterPro" id="IPR037522">
    <property type="entry name" value="HD_GYP_dom"/>
</dbReference>
<dbReference type="PROSITE" id="PS50112">
    <property type="entry name" value="PAS"/>
    <property type="match status" value="1"/>
</dbReference>
<organism evidence="4 5">
    <name type="scientific">Candidatus Desulfobia pelagia</name>
    <dbReference type="NCBI Taxonomy" id="2841692"/>
    <lineage>
        <taxon>Bacteria</taxon>
        <taxon>Pseudomonadati</taxon>
        <taxon>Thermodesulfobacteriota</taxon>
        <taxon>Desulfobulbia</taxon>
        <taxon>Desulfobulbales</taxon>
        <taxon>Desulfobulbaceae</taxon>
        <taxon>Candidatus Desulfobia</taxon>
    </lineage>
</organism>
<proteinExistence type="predicted"/>
<evidence type="ECO:0000313" key="4">
    <source>
        <dbReference type="EMBL" id="MBC8318442.1"/>
    </source>
</evidence>
<name>A0A8J6TG68_9BACT</name>
<evidence type="ECO:0000313" key="5">
    <source>
        <dbReference type="Proteomes" id="UP000614424"/>
    </source>
</evidence>
<evidence type="ECO:0000259" key="2">
    <source>
        <dbReference type="PROSITE" id="PS50112"/>
    </source>
</evidence>
<dbReference type="Pfam" id="PF13487">
    <property type="entry name" value="HD_5"/>
    <property type="match status" value="1"/>
</dbReference>
<dbReference type="Proteomes" id="UP000614424">
    <property type="component" value="Unassembled WGS sequence"/>
</dbReference>
<feature type="domain" description="HD-GYP" evidence="3">
    <location>
        <begin position="495"/>
        <end position="686"/>
    </location>
</feature>
<keyword evidence="1" id="KW-1133">Transmembrane helix</keyword>
<reference evidence="4 5" key="1">
    <citation type="submission" date="2020-08" db="EMBL/GenBank/DDBJ databases">
        <title>Bridging the membrane lipid divide: bacteria of the FCB group superphylum have the potential to synthesize archaeal ether lipids.</title>
        <authorList>
            <person name="Villanueva L."/>
            <person name="Von Meijenfeldt F.A.B."/>
            <person name="Westbye A.B."/>
            <person name="Yadav S."/>
            <person name="Hopmans E.C."/>
            <person name="Dutilh B.E."/>
            <person name="Sinninghe Damste J.S."/>
        </authorList>
    </citation>
    <scope>NUCLEOTIDE SEQUENCE [LARGE SCALE GENOMIC DNA]</scope>
    <source>
        <strain evidence="4">NIOZ-UU47</strain>
    </source>
</reference>
<accession>A0A8J6TG68</accession>
<feature type="transmembrane region" description="Helical" evidence="1">
    <location>
        <begin position="328"/>
        <end position="349"/>
    </location>
</feature>
<feature type="domain" description="PAS" evidence="2">
    <location>
        <begin position="373"/>
        <end position="443"/>
    </location>
</feature>
<dbReference type="Gene3D" id="1.10.3210.10">
    <property type="entry name" value="Hypothetical protein af1432"/>
    <property type="match status" value="1"/>
</dbReference>
<dbReference type="SUPFAM" id="SSF55785">
    <property type="entry name" value="PYP-like sensor domain (PAS domain)"/>
    <property type="match status" value="1"/>
</dbReference>
<dbReference type="NCBIfam" id="TIGR00229">
    <property type="entry name" value="sensory_box"/>
    <property type="match status" value="1"/>
</dbReference>
<dbReference type="Gene3D" id="3.30.450.20">
    <property type="entry name" value="PAS domain"/>
    <property type="match status" value="1"/>
</dbReference>
<keyword evidence="1" id="KW-0812">Transmembrane</keyword>
<dbReference type="PANTHER" id="PTHR45228">
    <property type="entry name" value="CYCLIC DI-GMP PHOSPHODIESTERASE TM_0186-RELATED"/>
    <property type="match status" value="1"/>
</dbReference>
<keyword evidence="1" id="KW-0472">Membrane</keyword>
<evidence type="ECO:0000259" key="3">
    <source>
        <dbReference type="PROSITE" id="PS51832"/>
    </source>
</evidence>
<dbReference type="InterPro" id="IPR035965">
    <property type="entry name" value="PAS-like_dom_sf"/>
</dbReference>
<dbReference type="InterPro" id="IPR003607">
    <property type="entry name" value="HD/PDEase_dom"/>
</dbReference>
<dbReference type="InterPro" id="IPR000014">
    <property type="entry name" value="PAS"/>
</dbReference>
<sequence length="686" mass="75725">MTNSEPRHTPFYISSIILFCVVVAGIWAVFALTKYEKKRDLNNWRITLGVMADSRANAVNDWTENRFSILRELSINGSLQLYTQQIIERPEINQEAEPAQLSYLRNLLTTTAQRGGFDGRQPASPPVKANIAFHADNGITLFSGSSEIITSTPGVTQPDINLKKAVQAVIASGEHAFFDMHLNANNQPTVGFLVPVFALQKQSGEQLPIAVLYGFQNTSESLFPILDNRGLTTETAETILVKKANNLVVYLTPLADKTPAMKRSLAANTDHLLSAYALKNPGQFGQGPDYAGTASLFTSRTIGGPGWTLVQKISRKEALAESNTHQRFLFITLLLALLLCSSLIVAAWWHGSSIREKQTTYDLQIKSSQLEAQTSLLNAINDNMTDYVMLLDHEKKLIFANRALAHQLSTPAKDLSGKSLQSIFGPDNSKQLHTFINVTLLSGIPVNKEIRILLNEQEHIFHAVSVQVNYEYNAHPAILITLNDVTTIQEAQTRKERLMGQIISALMRAIDLHDPYSANHSAKTTKVALAIAHAMGMKEKIISTIGIAANLCNLGKLSIPRELLLKTEPLTAEEQEVMRGETVYASDILANIDFEGAVQETISQKNELLDGSGYPNGIQGDDIILPARILTTANSFVAMISPRAYRDRLGEKEALMQLLNTADTKYDRQVVAALFHVVENKKIKNL</sequence>
<dbReference type="EMBL" id="JACNJZ010000160">
    <property type="protein sequence ID" value="MBC8318442.1"/>
    <property type="molecule type" value="Genomic_DNA"/>
</dbReference>
<dbReference type="PANTHER" id="PTHR45228:SF4">
    <property type="entry name" value="LIPOPROTEIN"/>
    <property type="match status" value="1"/>
</dbReference>